<keyword evidence="1" id="KW-1133">Transmembrane helix</keyword>
<dbReference type="EMBL" id="ML213595">
    <property type="protein sequence ID" value="TFK41370.1"/>
    <property type="molecule type" value="Genomic_DNA"/>
</dbReference>
<dbReference type="AlphaFoldDB" id="A0A5C3M7V8"/>
<evidence type="ECO:0000256" key="1">
    <source>
        <dbReference type="SAM" id="Phobius"/>
    </source>
</evidence>
<evidence type="ECO:0000313" key="3">
    <source>
        <dbReference type="Proteomes" id="UP000308652"/>
    </source>
</evidence>
<feature type="transmembrane region" description="Helical" evidence="1">
    <location>
        <begin position="12"/>
        <end position="38"/>
    </location>
</feature>
<keyword evidence="1" id="KW-0812">Transmembrane</keyword>
<dbReference type="OrthoDB" id="2561686at2759"/>
<reference evidence="2 3" key="1">
    <citation type="journal article" date="2019" name="Nat. Ecol. Evol.">
        <title>Megaphylogeny resolves global patterns of mushroom evolution.</title>
        <authorList>
            <person name="Varga T."/>
            <person name="Krizsan K."/>
            <person name="Foldi C."/>
            <person name="Dima B."/>
            <person name="Sanchez-Garcia M."/>
            <person name="Sanchez-Ramirez S."/>
            <person name="Szollosi G.J."/>
            <person name="Szarkandi J.G."/>
            <person name="Papp V."/>
            <person name="Albert L."/>
            <person name="Andreopoulos W."/>
            <person name="Angelini C."/>
            <person name="Antonin V."/>
            <person name="Barry K.W."/>
            <person name="Bougher N.L."/>
            <person name="Buchanan P."/>
            <person name="Buyck B."/>
            <person name="Bense V."/>
            <person name="Catcheside P."/>
            <person name="Chovatia M."/>
            <person name="Cooper J."/>
            <person name="Damon W."/>
            <person name="Desjardin D."/>
            <person name="Finy P."/>
            <person name="Geml J."/>
            <person name="Haridas S."/>
            <person name="Hughes K."/>
            <person name="Justo A."/>
            <person name="Karasinski D."/>
            <person name="Kautmanova I."/>
            <person name="Kiss B."/>
            <person name="Kocsube S."/>
            <person name="Kotiranta H."/>
            <person name="LaButti K.M."/>
            <person name="Lechner B.E."/>
            <person name="Liimatainen K."/>
            <person name="Lipzen A."/>
            <person name="Lukacs Z."/>
            <person name="Mihaltcheva S."/>
            <person name="Morgado L.N."/>
            <person name="Niskanen T."/>
            <person name="Noordeloos M.E."/>
            <person name="Ohm R.A."/>
            <person name="Ortiz-Santana B."/>
            <person name="Ovrebo C."/>
            <person name="Racz N."/>
            <person name="Riley R."/>
            <person name="Savchenko A."/>
            <person name="Shiryaev A."/>
            <person name="Soop K."/>
            <person name="Spirin V."/>
            <person name="Szebenyi C."/>
            <person name="Tomsovsky M."/>
            <person name="Tulloss R.E."/>
            <person name="Uehling J."/>
            <person name="Grigoriev I.V."/>
            <person name="Vagvolgyi C."/>
            <person name="Papp T."/>
            <person name="Martin F.M."/>
            <person name="Miettinen O."/>
            <person name="Hibbett D.S."/>
            <person name="Nagy L.G."/>
        </authorList>
    </citation>
    <scope>NUCLEOTIDE SEQUENCE [LARGE SCALE GENOMIC DNA]</scope>
    <source>
        <strain evidence="2 3">CBS 166.37</strain>
    </source>
</reference>
<keyword evidence="1" id="KW-0472">Membrane</keyword>
<protein>
    <submittedName>
        <fullName evidence="2">Uncharacterized protein</fullName>
    </submittedName>
</protein>
<feature type="transmembrane region" description="Helical" evidence="1">
    <location>
        <begin position="58"/>
        <end position="83"/>
    </location>
</feature>
<proteinExistence type="predicted"/>
<evidence type="ECO:0000313" key="2">
    <source>
        <dbReference type="EMBL" id="TFK41370.1"/>
    </source>
</evidence>
<keyword evidence="3" id="KW-1185">Reference proteome</keyword>
<name>A0A5C3M7V8_9AGAR</name>
<accession>A0A5C3M7V8</accession>
<sequence length="97" mass="10309">MPSVTSSISNFVASIFGIFASLFSSVLAVFQGIFALGWDVIHTALTATQHVIAMVADLFQGVLGFVAANFVAIAVLGGAYYLYTLRTQRSRGTTKTN</sequence>
<gene>
    <name evidence="2" type="ORF">BDQ12DRAFT_733661</name>
</gene>
<dbReference type="Proteomes" id="UP000308652">
    <property type="component" value="Unassembled WGS sequence"/>
</dbReference>
<organism evidence="2 3">
    <name type="scientific">Crucibulum laeve</name>
    <dbReference type="NCBI Taxonomy" id="68775"/>
    <lineage>
        <taxon>Eukaryota</taxon>
        <taxon>Fungi</taxon>
        <taxon>Dikarya</taxon>
        <taxon>Basidiomycota</taxon>
        <taxon>Agaricomycotina</taxon>
        <taxon>Agaricomycetes</taxon>
        <taxon>Agaricomycetidae</taxon>
        <taxon>Agaricales</taxon>
        <taxon>Agaricineae</taxon>
        <taxon>Nidulariaceae</taxon>
        <taxon>Crucibulum</taxon>
    </lineage>
</organism>